<dbReference type="Proteomes" id="UP000053328">
    <property type="component" value="Unassembled WGS sequence"/>
</dbReference>
<evidence type="ECO:0000313" key="2">
    <source>
        <dbReference type="EMBL" id="KIW19201.1"/>
    </source>
</evidence>
<feature type="region of interest" description="Disordered" evidence="1">
    <location>
        <begin position="1"/>
        <end position="71"/>
    </location>
</feature>
<dbReference type="VEuPathDB" id="FungiDB:PV08_03495"/>
<sequence>MWRARSRGRNRRGATVTPQNTQSPWKPVVDLTGDTLPVSASAPTPRVAPPLAPASGSGYKTNNATTIEAPLDPKQSPAYLLQQMALLGNRARVRPSFSSKVRPGLSDSGTSSELGPEDKENTPTPHSNTRIIRPNDNKSEKKSRAGGSLSSFPIVSSDDHQDKTRVNSKAAASKRDTSVEVVFQETRKKTDDRRARARSSESRTGGQDQDENDNHENTSNVTAGVEADDGPERPRKKPKSKTKSKKKKSTTTTTTKKKNKHDNSGQQGEEGENTHVNVEAESESGTVGNKNKDNTGKSKKRKRDRRKSRGESEGEAEAQAERQEKGEIVSSAEAKALKQLREILPSKRVSRVETQLRLEMAAWGCEPTETTVLVTTARDTVIDLARQQVVQTERSYQAIQAELLRMLKEQNKKLRRWERRAKTTNATNTSSTPAADTTPHVSESGIGTCRSGSEVRSTGTSAVVCSSSEDKSGSDSEQEEADAEEEEEQSDEEEEEEADDDDEKSEEQSDDEDEEMDKEEEKDASPRRKKQKRSHGHDRHGHHALRNRRSTQRSGHRIRLSPVSPVSHRRRAATEDPQPRASTCQGSVQ</sequence>
<accession>A0A0D1YV83</accession>
<proteinExistence type="predicted"/>
<name>A0A0D1YV83_9EURO</name>
<feature type="compositionally biased region" description="Basic residues" evidence="1">
    <location>
        <begin position="297"/>
        <end position="308"/>
    </location>
</feature>
<protein>
    <submittedName>
        <fullName evidence="2">Uncharacterized protein</fullName>
    </submittedName>
</protein>
<feature type="region of interest" description="Disordered" evidence="1">
    <location>
        <begin position="94"/>
        <end position="330"/>
    </location>
</feature>
<dbReference type="OrthoDB" id="4159241at2759"/>
<feature type="compositionally biased region" description="Basic residues" evidence="1">
    <location>
        <begin position="527"/>
        <end position="559"/>
    </location>
</feature>
<dbReference type="EMBL" id="KN847493">
    <property type="protein sequence ID" value="KIW19201.1"/>
    <property type="molecule type" value="Genomic_DNA"/>
</dbReference>
<feature type="compositionally biased region" description="Basic residues" evidence="1">
    <location>
        <begin position="1"/>
        <end position="12"/>
    </location>
</feature>
<feature type="compositionally biased region" description="Basic residues" evidence="1">
    <location>
        <begin position="234"/>
        <end position="260"/>
    </location>
</feature>
<feature type="compositionally biased region" description="Polar residues" evidence="1">
    <location>
        <begin position="580"/>
        <end position="589"/>
    </location>
</feature>
<dbReference type="GeneID" id="27330578"/>
<feature type="compositionally biased region" description="Polar residues" evidence="1">
    <location>
        <begin position="450"/>
        <end position="465"/>
    </location>
</feature>
<feature type="compositionally biased region" description="Low complexity" evidence="1">
    <location>
        <begin position="423"/>
        <end position="439"/>
    </location>
</feature>
<dbReference type="HOGENOM" id="CLU_463095_0_0_1"/>
<feature type="compositionally biased region" description="Basic and acidic residues" evidence="1">
    <location>
        <begin position="185"/>
        <end position="201"/>
    </location>
</feature>
<feature type="region of interest" description="Disordered" evidence="1">
    <location>
        <begin position="415"/>
        <end position="589"/>
    </location>
</feature>
<dbReference type="RefSeq" id="XP_016239417.1">
    <property type="nucleotide sequence ID" value="XM_016377847.1"/>
</dbReference>
<evidence type="ECO:0000256" key="1">
    <source>
        <dbReference type="SAM" id="MobiDB-lite"/>
    </source>
</evidence>
<dbReference type="AlphaFoldDB" id="A0A0D1YV83"/>
<feature type="compositionally biased region" description="Acidic residues" evidence="1">
    <location>
        <begin position="476"/>
        <end position="518"/>
    </location>
</feature>
<evidence type="ECO:0000313" key="3">
    <source>
        <dbReference type="Proteomes" id="UP000053328"/>
    </source>
</evidence>
<reference evidence="2 3" key="1">
    <citation type="submission" date="2015-01" db="EMBL/GenBank/DDBJ databases">
        <title>The Genome Sequence of Exophiala spinifera CBS89968.</title>
        <authorList>
            <consortium name="The Broad Institute Genomics Platform"/>
            <person name="Cuomo C."/>
            <person name="de Hoog S."/>
            <person name="Gorbushina A."/>
            <person name="Stielow B."/>
            <person name="Teixiera M."/>
            <person name="Abouelleil A."/>
            <person name="Chapman S.B."/>
            <person name="Priest M."/>
            <person name="Young S.K."/>
            <person name="Wortman J."/>
            <person name="Nusbaum C."/>
            <person name="Birren B."/>
        </authorList>
    </citation>
    <scope>NUCLEOTIDE SEQUENCE [LARGE SCALE GENOMIC DNA]</scope>
    <source>
        <strain evidence="2 3">CBS 89968</strain>
    </source>
</reference>
<keyword evidence="3" id="KW-1185">Reference proteome</keyword>
<feature type="compositionally biased region" description="Basic and acidic residues" evidence="1">
    <location>
        <begin position="133"/>
        <end position="143"/>
    </location>
</feature>
<organism evidence="2 3">
    <name type="scientific">Exophiala spinifera</name>
    <dbReference type="NCBI Taxonomy" id="91928"/>
    <lineage>
        <taxon>Eukaryota</taxon>
        <taxon>Fungi</taxon>
        <taxon>Dikarya</taxon>
        <taxon>Ascomycota</taxon>
        <taxon>Pezizomycotina</taxon>
        <taxon>Eurotiomycetes</taxon>
        <taxon>Chaetothyriomycetidae</taxon>
        <taxon>Chaetothyriales</taxon>
        <taxon>Herpotrichiellaceae</taxon>
        <taxon>Exophiala</taxon>
    </lineage>
</organism>
<gene>
    <name evidence="2" type="ORF">PV08_03495</name>
</gene>